<dbReference type="Pfam" id="PF01435">
    <property type="entry name" value="Peptidase_M48"/>
    <property type="match status" value="1"/>
</dbReference>
<keyword evidence="5" id="KW-0862">Zinc</keyword>
<dbReference type="Gene3D" id="1.25.40.10">
    <property type="entry name" value="Tetratricopeptide repeat domain"/>
    <property type="match status" value="1"/>
</dbReference>
<dbReference type="PANTHER" id="PTHR22726:SF1">
    <property type="entry name" value="METALLOENDOPEPTIDASE OMA1, MITOCHONDRIAL"/>
    <property type="match status" value="1"/>
</dbReference>
<reference evidence="9" key="1">
    <citation type="submission" date="2022-01" db="EMBL/GenBank/DDBJ databases">
        <title>Jiella avicenniae sp. nov., a novel endophytic bacterium isolated from bark of Avicennia marina.</title>
        <authorList>
            <person name="Tuo L."/>
        </authorList>
    </citation>
    <scope>NUCLEOTIDE SEQUENCE</scope>
    <source>
        <strain evidence="9">CBK1P-4</strain>
    </source>
</reference>
<gene>
    <name evidence="9" type="ORF">LZD57_09695</name>
</gene>
<comment type="caution">
    <text evidence="9">The sequence shown here is derived from an EMBL/GenBank/DDBJ whole genome shotgun (WGS) entry which is preliminary data.</text>
</comment>
<feature type="chain" id="PRO_5040833809" evidence="7">
    <location>
        <begin position="26"/>
        <end position="464"/>
    </location>
</feature>
<dbReference type="CDD" id="cd07324">
    <property type="entry name" value="M48C_Oma1-like"/>
    <property type="match status" value="1"/>
</dbReference>
<evidence type="ECO:0000256" key="6">
    <source>
        <dbReference type="ARBA" id="ARBA00023049"/>
    </source>
</evidence>
<evidence type="ECO:0000256" key="1">
    <source>
        <dbReference type="ARBA" id="ARBA00001947"/>
    </source>
</evidence>
<name>A0A9X1NYS4_9HYPH</name>
<protein>
    <submittedName>
        <fullName evidence="9">M48 family metalloprotease</fullName>
        <ecNumber evidence="9">3.4.24.-</ecNumber>
    </submittedName>
</protein>
<dbReference type="GO" id="GO:0051603">
    <property type="term" value="P:proteolysis involved in protein catabolic process"/>
    <property type="evidence" value="ECO:0007669"/>
    <property type="project" value="TreeGrafter"/>
</dbReference>
<comment type="cofactor">
    <cofactor evidence="1">
        <name>Zn(2+)</name>
        <dbReference type="ChEBI" id="CHEBI:29105"/>
    </cofactor>
</comment>
<dbReference type="InterPro" id="IPR001915">
    <property type="entry name" value="Peptidase_M48"/>
</dbReference>
<evidence type="ECO:0000256" key="5">
    <source>
        <dbReference type="ARBA" id="ARBA00022833"/>
    </source>
</evidence>
<dbReference type="GO" id="GO:0016020">
    <property type="term" value="C:membrane"/>
    <property type="evidence" value="ECO:0007669"/>
    <property type="project" value="TreeGrafter"/>
</dbReference>
<evidence type="ECO:0000256" key="3">
    <source>
        <dbReference type="ARBA" id="ARBA00022723"/>
    </source>
</evidence>
<dbReference type="Gene3D" id="3.30.2010.10">
    <property type="entry name" value="Metalloproteases ('zincins'), catalytic domain"/>
    <property type="match status" value="1"/>
</dbReference>
<dbReference type="GO" id="GO:0046872">
    <property type="term" value="F:metal ion binding"/>
    <property type="evidence" value="ECO:0007669"/>
    <property type="project" value="UniProtKB-KW"/>
</dbReference>
<dbReference type="Proteomes" id="UP001139035">
    <property type="component" value="Unassembled WGS sequence"/>
</dbReference>
<keyword evidence="4 9" id="KW-0378">Hydrolase</keyword>
<dbReference type="EMBL" id="JAJUWU010000008">
    <property type="protein sequence ID" value="MCE7028260.1"/>
    <property type="molecule type" value="Genomic_DNA"/>
</dbReference>
<sequence length="464" mass="48710">MRRFLSSITRCVGAFALTTSLVLTGAGAPFPSVAEARERSNLPVVRDAEIETLIADYARPLLKAAGLSRSGIETVLVNSNDFNAFVLGRRIFVNTGAVAFTETPNQLIGIIAHEIGHLKGGHQQRLRDRLEGAKVMAIAATLLGAGVAIGGSVAGASGAAGAGAGIISGGGAAAQRSILNYMQGEESIADRSAISFLAKTGQSGRGLVETFQTLERGSIFSGSRGRNYLSSHPAPRDRVTAVEEAARRLTPYDRTDPPALAERHALARAKIAAYAGGMSDVRRLFVKDPRGIGALYGDAIATFLAGETASALRKMDGLIAARPNNPWFHEMRGEILLEAGRGKEAAASFAKAAKLDRSNSGLLKAEIGQALVVAGNGADMKQAIELIQAGLQSDPINTAAYRYLAMAYARLGDVGRAELATAEGHWNAGSLTDAKVFAARAQGKLQPGSPAWRRAQDILKVKSR</sequence>
<evidence type="ECO:0000259" key="8">
    <source>
        <dbReference type="Pfam" id="PF01435"/>
    </source>
</evidence>
<feature type="domain" description="Peptidase M48" evidence="8">
    <location>
        <begin position="48"/>
        <end position="245"/>
    </location>
</feature>
<dbReference type="SUPFAM" id="SSF48452">
    <property type="entry name" value="TPR-like"/>
    <property type="match status" value="1"/>
</dbReference>
<dbReference type="GO" id="GO:0004222">
    <property type="term" value="F:metalloendopeptidase activity"/>
    <property type="evidence" value="ECO:0007669"/>
    <property type="project" value="InterPro"/>
</dbReference>
<dbReference type="PANTHER" id="PTHR22726">
    <property type="entry name" value="METALLOENDOPEPTIDASE OMA1"/>
    <property type="match status" value="1"/>
</dbReference>
<keyword evidence="7" id="KW-0732">Signal</keyword>
<feature type="signal peptide" evidence="7">
    <location>
        <begin position="1"/>
        <end position="25"/>
    </location>
</feature>
<dbReference type="EC" id="3.4.24.-" evidence="9"/>
<keyword evidence="10" id="KW-1185">Reference proteome</keyword>
<evidence type="ECO:0000256" key="7">
    <source>
        <dbReference type="SAM" id="SignalP"/>
    </source>
</evidence>
<evidence type="ECO:0000313" key="10">
    <source>
        <dbReference type="Proteomes" id="UP001139035"/>
    </source>
</evidence>
<keyword evidence="2" id="KW-0645">Protease</keyword>
<evidence type="ECO:0000313" key="9">
    <source>
        <dbReference type="EMBL" id="MCE7028260.1"/>
    </source>
</evidence>
<dbReference type="RefSeq" id="WP_233719414.1">
    <property type="nucleotide sequence ID" value="NZ_JAJUWU010000008.1"/>
</dbReference>
<keyword evidence="3" id="KW-0479">Metal-binding</keyword>
<accession>A0A9X1NYS4</accession>
<proteinExistence type="predicted"/>
<organism evidence="9 10">
    <name type="scientific">Jiella avicenniae</name>
    <dbReference type="NCBI Taxonomy" id="2907202"/>
    <lineage>
        <taxon>Bacteria</taxon>
        <taxon>Pseudomonadati</taxon>
        <taxon>Pseudomonadota</taxon>
        <taxon>Alphaproteobacteria</taxon>
        <taxon>Hyphomicrobiales</taxon>
        <taxon>Aurantimonadaceae</taxon>
        <taxon>Jiella</taxon>
    </lineage>
</organism>
<dbReference type="InterPro" id="IPR011990">
    <property type="entry name" value="TPR-like_helical_dom_sf"/>
</dbReference>
<dbReference type="AlphaFoldDB" id="A0A9X1NYS4"/>
<keyword evidence="6 9" id="KW-0482">Metalloprotease</keyword>
<evidence type="ECO:0000256" key="2">
    <source>
        <dbReference type="ARBA" id="ARBA00022670"/>
    </source>
</evidence>
<evidence type="ECO:0000256" key="4">
    <source>
        <dbReference type="ARBA" id="ARBA00022801"/>
    </source>
</evidence>
<dbReference type="InterPro" id="IPR051156">
    <property type="entry name" value="Mito/Outer_Membr_Metalloprot"/>
</dbReference>